<evidence type="ECO:0000259" key="9">
    <source>
        <dbReference type="Pfam" id="PF12704"/>
    </source>
</evidence>
<dbReference type="EMBL" id="JAAWWL010000001">
    <property type="protein sequence ID" value="NKI30614.1"/>
    <property type="molecule type" value="Genomic_DNA"/>
</dbReference>
<dbReference type="PANTHER" id="PTHR30572">
    <property type="entry name" value="MEMBRANE COMPONENT OF TRANSPORTER-RELATED"/>
    <property type="match status" value="1"/>
</dbReference>
<comment type="caution">
    <text evidence="10">The sequence shown here is derived from an EMBL/GenBank/DDBJ whole genome shotgun (WGS) entry which is preliminary data.</text>
</comment>
<keyword evidence="4 7" id="KW-1133">Transmembrane helix</keyword>
<dbReference type="Pfam" id="PF02687">
    <property type="entry name" value="FtsX"/>
    <property type="match status" value="1"/>
</dbReference>
<dbReference type="Proteomes" id="UP000718451">
    <property type="component" value="Unassembled WGS sequence"/>
</dbReference>
<dbReference type="InterPro" id="IPR050250">
    <property type="entry name" value="Macrolide_Exporter_MacB"/>
</dbReference>
<evidence type="ECO:0000313" key="11">
    <source>
        <dbReference type="Proteomes" id="UP000718451"/>
    </source>
</evidence>
<keyword evidence="2" id="KW-1003">Cell membrane</keyword>
<organism evidence="10 11">
    <name type="scientific">Croceivirga thetidis</name>
    <dbReference type="NCBI Taxonomy" id="2721623"/>
    <lineage>
        <taxon>Bacteria</taxon>
        <taxon>Pseudomonadati</taxon>
        <taxon>Bacteroidota</taxon>
        <taxon>Flavobacteriia</taxon>
        <taxon>Flavobacteriales</taxon>
        <taxon>Flavobacteriaceae</taxon>
        <taxon>Croceivirga</taxon>
    </lineage>
</organism>
<dbReference type="RefSeq" id="WP_168550852.1">
    <property type="nucleotide sequence ID" value="NZ_JAAWWL010000001.1"/>
</dbReference>
<dbReference type="InterPro" id="IPR003838">
    <property type="entry name" value="ABC3_permease_C"/>
</dbReference>
<protein>
    <submittedName>
        <fullName evidence="10">ABC transporter permease</fullName>
    </submittedName>
</protein>
<feature type="transmembrane region" description="Helical" evidence="7">
    <location>
        <begin position="332"/>
        <end position="360"/>
    </location>
</feature>
<evidence type="ECO:0000256" key="5">
    <source>
        <dbReference type="ARBA" id="ARBA00023136"/>
    </source>
</evidence>
<evidence type="ECO:0000313" key="10">
    <source>
        <dbReference type="EMBL" id="NKI30614.1"/>
    </source>
</evidence>
<keyword evidence="5 7" id="KW-0472">Membrane</keyword>
<dbReference type="Pfam" id="PF12704">
    <property type="entry name" value="MacB_PCD"/>
    <property type="match status" value="1"/>
</dbReference>
<proteinExistence type="inferred from homology"/>
<comment type="similarity">
    <text evidence="6">Belongs to the ABC-4 integral membrane protein family.</text>
</comment>
<sequence length="417" mass="46587">MFDIERWQEIFDTIRKNKLRTFLTGLSVASGIFILVILLGFGQGMQNGIEKEFKGDAATSMWVWPGRTTIAYNGLNPGRRVQLRNENLNYINNSLGVEFEKASTFYFPSDIQVLYKNDLIVYRVIGTTDDMQLIENQYIVEGRFINKNDLQENAKVAVISDKIQREVFSELDTPIGEYLNISGAGFKIVGVYSEVSGDDEGEEERIWIPLTTAQLAFNGGDRISNLTFMLPEKETLNETVASSLAFEDEIRTYLQSVHGVSPEDTRAIHIWNPIEEAKRYYALTGNIKFFFWFVGVCTIIAGVVGVSNIMLIVVKERTREIGIRKALGAKPWFIVGMILQEAIFVTALSGFAGLIFSMGLLEIVGPNVEIDYVVNPSVNFNVAFTTVLVLVGAGTLAGFVPAWRAANIQVINALRDE</sequence>
<dbReference type="PANTHER" id="PTHR30572:SF4">
    <property type="entry name" value="ABC TRANSPORTER PERMEASE YTRF"/>
    <property type="match status" value="1"/>
</dbReference>
<feature type="domain" description="MacB-like periplasmic core" evidence="9">
    <location>
        <begin position="21"/>
        <end position="241"/>
    </location>
</feature>
<dbReference type="InterPro" id="IPR025857">
    <property type="entry name" value="MacB_PCD"/>
</dbReference>
<evidence type="ECO:0000256" key="2">
    <source>
        <dbReference type="ARBA" id="ARBA00022475"/>
    </source>
</evidence>
<keyword evidence="11" id="KW-1185">Reference proteome</keyword>
<evidence type="ECO:0000256" key="4">
    <source>
        <dbReference type="ARBA" id="ARBA00022989"/>
    </source>
</evidence>
<feature type="transmembrane region" description="Helical" evidence="7">
    <location>
        <begin position="21"/>
        <end position="41"/>
    </location>
</feature>
<evidence type="ECO:0000256" key="3">
    <source>
        <dbReference type="ARBA" id="ARBA00022692"/>
    </source>
</evidence>
<feature type="transmembrane region" description="Helical" evidence="7">
    <location>
        <begin position="289"/>
        <end position="311"/>
    </location>
</feature>
<evidence type="ECO:0000256" key="1">
    <source>
        <dbReference type="ARBA" id="ARBA00004651"/>
    </source>
</evidence>
<comment type="subcellular location">
    <subcellularLocation>
        <location evidence="1">Cell membrane</location>
        <topology evidence="1">Multi-pass membrane protein</topology>
    </subcellularLocation>
</comment>
<feature type="transmembrane region" description="Helical" evidence="7">
    <location>
        <begin position="380"/>
        <end position="400"/>
    </location>
</feature>
<evidence type="ECO:0000259" key="8">
    <source>
        <dbReference type="Pfam" id="PF02687"/>
    </source>
</evidence>
<reference evidence="10 11" key="1">
    <citation type="submission" date="2020-04" db="EMBL/GenBank/DDBJ databases">
        <authorList>
            <person name="Yoon J."/>
        </authorList>
    </citation>
    <scope>NUCLEOTIDE SEQUENCE [LARGE SCALE GENOMIC DNA]</scope>
    <source>
        <strain evidence="10 11">DJ-13</strain>
    </source>
</reference>
<evidence type="ECO:0000256" key="6">
    <source>
        <dbReference type="ARBA" id="ARBA00038076"/>
    </source>
</evidence>
<feature type="domain" description="ABC3 transporter permease C-terminal" evidence="8">
    <location>
        <begin position="293"/>
        <end position="409"/>
    </location>
</feature>
<keyword evidence="3 7" id="KW-0812">Transmembrane</keyword>
<accession>A0ABX1GLW9</accession>
<name>A0ABX1GLW9_9FLAO</name>
<evidence type="ECO:0000256" key="7">
    <source>
        <dbReference type="SAM" id="Phobius"/>
    </source>
</evidence>
<gene>
    <name evidence="10" type="ORF">HCU67_01560</name>
</gene>